<dbReference type="KEGG" id="serj:SGUI_2995"/>
<dbReference type="STRING" id="1758689.SGUI_2995"/>
<feature type="compositionally biased region" description="Low complexity" evidence="1">
    <location>
        <begin position="267"/>
        <end position="279"/>
    </location>
</feature>
<dbReference type="PATRIC" id="fig|1758689.4.peg.3124"/>
<evidence type="ECO:0000313" key="3">
    <source>
        <dbReference type="Proteomes" id="UP000092482"/>
    </source>
</evidence>
<evidence type="ECO:0000256" key="1">
    <source>
        <dbReference type="SAM" id="MobiDB-lite"/>
    </source>
</evidence>
<keyword evidence="3" id="KW-1185">Reference proteome</keyword>
<accession>A0A1B1NG54</accession>
<proteinExistence type="predicted"/>
<feature type="region of interest" description="Disordered" evidence="1">
    <location>
        <begin position="255"/>
        <end position="279"/>
    </location>
</feature>
<organism evidence="2 3">
    <name type="scientific">Serinicoccus hydrothermalis</name>
    <dbReference type="NCBI Taxonomy" id="1758689"/>
    <lineage>
        <taxon>Bacteria</taxon>
        <taxon>Bacillati</taxon>
        <taxon>Actinomycetota</taxon>
        <taxon>Actinomycetes</taxon>
        <taxon>Micrococcales</taxon>
        <taxon>Ornithinimicrobiaceae</taxon>
        <taxon>Serinicoccus</taxon>
    </lineage>
</organism>
<evidence type="ECO:0008006" key="4">
    <source>
        <dbReference type="Google" id="ProtNLM"/>
    </source>
</evidence>
<sequence length="279" mass="29417">MPVTRSRTARLLVPVLVVGLTATGAVLGTRWVAAEFSPSRCVFTAAGEEVRLTPEQAANAGTIAAVSVQRGLPPRAATIALATAIQESKLRNLRYGHADSQGLFQQRPSQGWGTVEQITDPVYASNAFYDALVQVEGWQDGVVTQVAQEVQRSAFPEAYADHEQEGRVLASILTGQEGTGTDLRCRVHDGTAAGSAQAFADKALAQLGLQGQVEGRTVRLEAGDPARAWAAATWAVTHAEAEDVSSVAVEGRRWDRRPGDWSDDEAGGSAAGSVVVEVG</sequence>
<dbReference type="AlphaFoldDB" id="A0A1B1NG54"/>
<evidence type="ECO:0000313" key="2">
    <source>
        <dbReference type="EMBL" id="ANS80391.1"/>
    </source>
</evidence>
<gene>
    <name evidence="2" type="ORF">SGUI_2995</name>
</gene>
<reference evidence="2 3" key="1">
    <citation type="submission" date="2016-03" db="EMBL/GenBank/DDBJ databases">
        <title>Shallow-sea hydrothermal system.</title>
        <authorList>
            <person name="Tang K."/>
        </authorList>
    </citation>
    <scope>NUCLEOTIDE SEQUENCE [LARGE SCALE GENOMIC DNA]</scope>
    <source>
        <strain evidence="2 3">JLT9</strain>
    </source>
</reference>
<protein>
    <recommendedName>
        <fullName evidence="4">Heavy metal transporter</fullName>
    </recommendedName>
</protein>
<name>A0A1B1NG54_9MICO</name>
<dbReference type="Proteomes" id="UP000092482">
    <property type="component" value="Chromosome"/>
</dbReference>
<dbReference type="EMBL" id="CP014989">
    <property type="protein sequence ID" value="ANS80391.1"/>
    <property type="molecule type" value="Genomic_DNA"/>
</dbReference>